<dbReference type="AlphaFoldDB" id="A0A229P4Y2"/>
<dbReference type="Pfam" id="PF17236">
    <property type="entry name" value="SU10_MCP"/>
    <property type="match status" value="1"/>
</dbReference>
<evidence type="ECO:0008006" key="3">
    <source>
        <dbReference type="Google" id="ProtNLM"/>
    </source>
</evidence>
<dbReference type="OrthoDB" id="2557250at2"/>
<keyword evidence="2" id="KW-1185">Reference proteome</keyword>
<dbReference type="InterPro" id="IPR035198">
    <property type="entry name" value="SU10_MCP"/>
</dbReference>
<sequence length="385" mass="42097">MPPLVTGVRDTANIAQSKIVVDMSDTIGLLQPNAEPLISFLKIAKRNTEVANSPKFEWLEDDLLPRWDAINLAAGYIATDTSMVVDNGSYFSVNDILKVPRTGEVMLVKTVNSGTNTITVGRGYGLTAAAAIVNDDPLVIIGNVNQEGSGTREIKSTQEVNKFNYTQIFKTPFGVTNTENATKMYGGKDLSYQQMKGGVQHKIDIARSYMFGERKLDTSGAKPMRATGGLLSYLNKNNYDAGGLLTQPEFDNNISEVVFKYGSKEKIMLCSARLISVINGWAMGKLQINQTAKSFGLEIFEYVTPFGKYQLINYQHILEGAVYGGHGVIIDPGNVKHRPLAGRDTKLETNIQANDADARIDQYITEAGLEVRNPETHAVLTGVTS</sequence>
<gene>
    <name evidence="1" type="ORF">CGZ75_12165</name>
</gene>
<dbReference type="Proteomes" id="UP000215145">
    <property type="component" value="Unassembled WGS sequence"/>
</dbReference>
<accession>A0A229P4Y2</accession>
<dbReference type="EMBL" id="NMUQ01000001">
    <property type="protein sequence ID" value="OXM17322.1"/>
    <property type="molecule type" value="Genomic_DNA"/>
</dbReference>
<organism evidence="1 2">
    <name type="scientific">Paenibacillus herberti</name>
    <dbReference type="NCBI Taxonomy" id="1619309"/>
    <lineage>
        <taxon>Bacteria</taxon>
        <taxon>Bacillati</taxon>
        <taxon>Bacillota</taxon>
        <taxon>Bacilli</taxon>
        <taxon>Bacillales</taxon>
        <taxon>Paenibacillaceae</taxon>
        <taxon>Paenibacillus</taxon>
    </lineage>
</organism>
<comment type="caution">
    <text evidence="1">The sequence shown here is derived from an EMBL/GenBank/DDBJ whole genome shotgun (WGS) entry which is preliminary data.</text>
</comment>
<name>A0A229P4Y2_9BACL</name>
<dbReference type="RefSeq" id="WP_089524397.1">
    <property type="nucleotide sequence ID" value="NZ_NMUQ01000001.1"/>
</dbReference>
<proteinExistence type="predicted"/>
<evidence type="ECO:0000313" key="1">
    <source>
        <dbReference type="EMBL" id="OXM17322.1"/>
    </source>
</evidence>
<reference evidence="1 2" key="1">
    <citation type="submission" date="2017-07" db="EMBL/GenBank/DDBJ databases">
        <title>Paenibacillus herberti R33 genome sequencing and assembly.</title>
        <authorList>
            <person name="Su W."/>
        </authorList>
    </citation>
    <scope>NUCLEOTIDE SEQUENCE [LARGE SCALE GENOMIC DNA]</scope>
    <source>
        <strain evidence="1 2">R33</strain>
    </source>
</reference>
<evidence type="ECO:0000313" key="2">
    <source>
        <dbReference type="Proteomes" id="UP000215145"/>
    </source>
</evidence>
<protein>
    <recommendedName>
        <fullName evidence="3">Phage capsid protein</fullName>
    </recommendedName>
</protein>